<dbReference type="PROSITE" id="PS50250">
    <property type="entry name" value="PCI"/>
    <property type="match status" value="1"/>
</dbReference>
<dbReference type="SMART" id="SM00088">
    <property type="entry name" value="PINT"/>
    <property type="match status" value="1"/>
</dbReference>
<name>G0SBP8_CHATD</name>
<feature type="compositionally biased region" description="Basic and acidic residues" evidence="6">
    <location>
        <begin position="548"/>
        <end position="560"/>
    </location>
</feature>
<dbReference type="InterPro" id="IPR000717">
    <property type="entry name" value="PCI_dom"/>
</dbReference>
<keyword evidence="3 5" id="KW-0396">Initiation factor</keyword>
<evidence type="ECO:0000313" key="8">
    <source>
        <dbReference type="EMBL" id="EGS18824.1"/>
    </source>
</evidence>
<comment type="similarity">
    <text evidence="1">Belongs to the CSN7/EIF3M family. CSN7 subfamily.</text>
</comment>
<dbReference type="PANTHER" id="PTHR15350:SF2">
    <property type="entry name" value="EUKARYOTIC TRANSLATION INITIATION FACTOR 3 SUBUNIT M"/>
    <property type="match status" value="1"/>
</dbReference>
<feature type="region of interest" description="Disordered" evidence="6">
    <location>
        <begin position="548"/>
        <end position="587"/>
    </location>
</feature>
<reference evidence="8 9" key="1">
    <citation type="journal article" date="2011" name="Cell">
        <title>Insight into structure and assembly of the nuclear pore complex by utilizing the genome of a eukaryotic thermophile.</title>
        <authorList>
            <person name="Amlacher S."/>
            <person name="Sarges P."/>
            <person name="Flemming D."/>
            <person name="van Noort V."/>
            <person name="Kunze R."/>
            <person name="Devos D.P."/>
            <person name="Arumugam M."/>
            <person name="Bork P."/>
            <person name="Hurt E."/>
        </authorList>
    </citation>
    <scope>NUCLEOTIDE SEQUENCE [LARGE SCALE GENOMIC DNA]</scope>
    <source>
        <strain evidence="9">DSM 1495 / CBS 144.50 / IMI 039719</strain>
    </source>
</reference>
<dbReference type="Proteomes" id="UP000008066">
    <property type="component" value="Unassembled WGS sequence"/>
</dbReference>
<dbReference type="KEGG" id="cthr:CTHT_0054340"/>
<dbReference type="Pfam" id="PF01399">
    <property type="entry name" value="PCI"/>
    <property type="match status" value="1"/>
</dbReference>
<feature type="region of interest" description="Disordered" evidence="6">
    <location>
        <begin position="1"/>
        <end position="87"/>
    </location>
</feature>
<dbReference type="Pfam" id="PF18005">
    <property type="entry name" value="eIF3m_C_helix"/>
    <property type="match status" value="1"/>
</dbReference>
<accession>G0SBP8</accession>
<evidence type="ECO:0000256" key="1">
    <source>
        <dbReference type="ARBA" id="ARBA00008482"/>
    </source>
</evidence>
<sequence length="587" mass="66400">MATIAGQGNSAGIAGAEKATGAEGNQATKNSNQSPRVRRPLPLPEPLRNPRQLHYSVPYELEDAISPPALPKRNKSSPPHRQPEPVRYLTDCLSPVPEVLRLPDPISDLSSSEPSSAHSGYWDYYRNSRTAALLEGVTAYLNFFGPKKPRYYCPTDEEIMATPQLLFVDGTFAELAQELADFIQIGDQVRPLLAQEQNDEALEAIVKASHALNSAPEKDFTGAYNLLIHLVLQSDDPKKYLPTVCGNLLKPITSSPAHGFTLAANALSTIFNLLQPSNPLRYNVFLQIVRFIRQHSQFEVLKPRLKNLDGWFAAWKSDEEDKRKLYVEVSDTAAESGDEDEAYHYLLKAIGTFDREDQDDLSSEEAQKLSLKAIRMALLSPTRFDFQDLRALPAVQALGDSQPIYSQLLDIFTEQDLEDYNDFNEEHKGWLEKEGLDHEKLQRKMRLLTFASLAASTPNREIPYAKIAERLQIPIEEIEHWTIDVIRAKLVEGRLSQQQKVFLVHRTTYRVFGEKQWRELGTRVDQWKSVVDRLLTVVRKAQADVEAQREREQQELEKKLANANISGGHGGRHKGGKQQQQRTDEDD</sequence>
<dbReference type="GO" id="GO:0033290">
    <property type="term" value="C:eukaryotic 48S preinitiation complex"/>
    <property type="evidence" value="ECO:0007669"/>
    <property type="project" value="UniProtKB-UniRule"/>
</dbReference>
<dbReference type="GO" id="GO:0071541">
    <property type="term" value="C:eukaryotic translation initiation factor 3 complex, eIF3m"/>
    <property type="evidence" value="ECO:0007669"/>
    <property type="project" value="UniProtKB-UniRule"/>
</dbReference>
<dbReference type="InterPro" id="IPR027528">
    <property type="entry name" value="eIF3m"/>
</dbReference>
<evidence type="ECO:0000256" key="5">
    <source>
        <dbReference type="HAMAP-Rule" id="MF_03012"/>
    </source>
</evidence>
<keyword evidence="4 5" id="KW-0648">Protein biosynthesis</keyword>
<keyword evidence="9" id="KW-1185">Reference proteome</keyword>
<comment type="similarity">
    <text evidence="5">Belongs to the eIF-3 subunit M family.</text>
</comment>
<dbReference type="GO" id="GO:0003743">
    <property type="term" value="F:translation initiation factor activity"/>
    <property type="evidence" value="ECO:0007669"/>
    <property type="project" value="UniProtKB-UniRule"/>
</dbReference>
<evidence type="ECO:0000259" key="7">
    <source>
        <dbReference type="PROSITE" id="PS50250"/>
    </source>
</evidence>
<dbReference type="RefSeq" id="XP_006695769.1">
    <property type="nucleotide sequence ID" value="XM_006695706.1"/>
</dbReference>
<dbReference type="GO" id="GO:0016282">
    <property type="term" value="C:eukaryotic 43S preinitiation complex"/>
    <property type="evidence" value="ECO:0007669"/>
    <property type="project" value="UniProtKB-UniRule"/>
</dbReference>
<evidence type="ECO:0000256" key="3">
    <source>
        <dbReference type="ARBA" id="ARBA00022540"/>
    </source>
</evidence>
<feature type="compositionally biased region" description="Polar residues" evidence="6">
    <location>
        <begin position="1"/>
        <end position="10"/>
    </location>
</feature>
<dbReference type="PANTHER" id="PTHR15350">
    <property type="entry name" value="COP9 SIGNALOSOME COMPLEX SUBUNIT 7/DENDRITIC CELL PROTEIN GA17"/>
    <property type="match status" value="1"/>
</dbReference>
<protein>
    <recommendedName>
        <fullName evidence="5">Eukaryotic translation initiation factor 3 subunit M</fullName>
        <shortName evidence="5">eIF3m</shortName>
    </recommendedName>
</protein>
<organism evidence="9">
    <name type="scientific">Chaetomium thermophilum (strain DSM 1495 / CBS 144.50 / IMI 039719)</name>
    <name type="common">Thermochaetoides thermophila</name>
    <dbReference type="NCBI Taxonomy" id="759272"/>
    <lineage>
        <taxon>Eukaryota</taxon>
        <taxon>Fungi</taxon>
        <taxon>Dikarya</taxon>
        <taxon>Ascomycota</taxon>
        <taxon>Pezizomycotina</taxon>
        <taxon>Sordariomycetes</taxon>
        <taxon>Sordariomycetidae</taxon>
        <taxon>Sordariales</taxon>
        <taxon>Chaetomiaceae</taxon>
        <taxon>Thermochaetoides</taxon>
    </lineage>
</organism>
<gene>
    <name evidence="8" type="ORF">CTHT_0054340</name>
</gene>
<dbReference type="eggNOG" id="KOG2753">
    <property type="taxonomic scope" value="Eukaryota"/>
</dbReference>
<evidence type="ECO:0000313" key="9">
    <source>
        <dbReference type="Proteomes" id="UP000008066"/>
    </source>
</evidence>
<feature type="domain" description="PCI" evidence="7">
    <location>
        <begin position="338"/>
        <end position="509"/>
    </location>
</feature>
<keyword evidence="2 5" id="KW-0963">Cytoplasm</keyword>
<dbReference type="HOGENOM" id="CLU_035254_0_0_1"/>
<dbReference type="InterPro" id="IPR045237">
    <property type="entry name" value="COPS7/eIF3m"/>
</dbReference>
<dbReference type="OMA" id="FNDEHKG"/>
<dbReference type="HAMAP" id="MF_03012">
    <property type="entry name" value="eIF3m"/>
    <property type="match status" value="1"/>
</dbReference>
<dbReference type="STRING" id="759272.G0SBP8"/>
<dbReference type="InterPro" id="IPR040750">
    <property type="entry name" value="eIF3m_C_helix"/>
</dbReference>
<evidence type="ECO:0000256" key="2">
    <source>
        <dbReference type="ARBA" id="ARBA00022490"/>
    </source>
</evidence>
<evidence type="ECO:0000256" key="6">
    <source>
        <dbReference type="SAM" id="MobiDB-lite"/>
    </source>
</evidence>
<comment type="subunit">
    <text evidence="5">Component of the eukaryotic translation initiation factor 3 (eIF-3) complex.</text>
</comment>
<comment type="function">
    <text evidence="5">Component of the eukaryotic translation initiation factor 3 (eIF-3) complex, which is involved in protein synthesis of a specialized repertoire of mRNAs and, together with other initiation factors, stimulates binding of mRNA and methionyl-tRNAi to the 40S ribosome. The eIF-3 complex specifically targets and initiates translation of a subset of mRNAs involved in cell proliferation.</text>
</comment>
<proteinExistence type="inferred from homology"/>
<dbReference type="EMBL" id="GL988045">
    <property type="protein sequence ID" value="EGS18824.1"/>
    <property type="molecule type" value="Genomic_DNA"/>
</dbReference>
<dbReference type="AlphaFoldDB" id="G0SBP8"/>
<dbReference type="GeneID" id="18259472"/>
<feature type="compositionally biased region" description="Polar residues" evidence="6">
    <location>
        <begin position="23"/>
        <end position="34"/>
    </location>
</feature>
<evidence type="ECO:0000256" key="4">
    <source>
        <dbReference type="ARBA" id="ARBA00022917"/>
    </source>
</evidence>
<dbReference type="GO" id="GO:0001732">
    <property type="term" value="P:formation of cytoplasmic translation initiation complex"/>
    <property type="evidence" value="ECO:0007669"/>
    <property type="project" value="UniProtKB-UniRule"/>
</dbReference>
<dbReference type="OrthoDB" id="10267031at2759"/>
<comment type="subcellular location">
    <subcellularLocation>
        <location evidence="5">Cytoplasm</location>
    </subcellularLocation>
</comment>